<evidence type="ECO:0000313" key="3">
    <source>
        <dbReference type="Proteomes" id="UP001159427"/>
    </source>
</evidence>
<protein>
    <submittedName>
        <fullName evidence="2">Uncharacterized protein</fullName>
    </submittedName>
</protein>
<sequence>FKETLLIFVTLIVSIRSRPASNPHTPCIQVDESTKDLVSEMLLLVDNLSKDVTKSKKQINANWLVPKHSGTNYPIYITWSQRDGDNIQSRLKIDHCIVKSFVPLLYCATEEFRNVSNSKGIVHKLKDLKWDSKKVIRHFQEARESLLLTVRMRRALTLMKRCTFCIPEIDTKTDRHQDKRWQVKDQKHRLSNVPLTTFVSSKNMKKTTTQSKLEVNRQIVKAFISHLSKFRKQFSAFSAAKDIAQLLQRIEIIGSFVIFYIQDIQGAPKSRNTDAEVIRPTKIAAINKTSSSSSVMVTTQSSTAAEQARVPVTSLQLDEIAVQAYALLNDMYIKILNMRGEYFKILVGRCASRM</sequence>
<dbReference type="EMBL" id="CALNXI010000011">
    <property type="protein sequence ID" value="CAH3014546.1"/>
    <property type="molecule type" value="Genomic_DNA"/>
</dbReference>
<name>A0ABN8LFY6_9CNID</name>
<feature type="signal peptide" evidence="1">
    <location>
        <begin position="1"/>
        <end position="17"/>
    </location>
</feature>
<gene>
    <name evidence="2" type="ORF">PEVE_00001742</name>
</gene>
<proteinExistence type="predicted"/>
<comment type="caution">
    <text evidence="2">The sequence shown here is derived from an EMBL/GenBank/DDBJ whole genome shotgun (WGS) entry which is preliminary data.</text>
</comment>
<feature type="chain" id="PRO_5045233217" evidence="1">
    <location>
        <begin position="18"/>
        <end position="354"/>
    </location>
</feature>
<feature type="non-terminal residue" evidence="2">
    <location>
        <position position="1"/>
    </location>
</feature>
<organism evidence="2 3">
    <name type="scientific">Porites evermanni</name>
    <dbReference type="NCBI Taxonomy" id="104178"/>
    <lineage>
        <taxon>Eukaryota</taxon>
        <taxon>Metazoa</taxon>
        <taxon>Cnidaria</taxon>
        <taxon>Anthozoa</taxon>
        <taxon>Hexacorallia</taxon>
        <taxon>Scleractinia</taxon>
        <taxon>Fungiina</taxon>
        <taxon>Poritidae</taxon>
        <taxon>Porites</taxon>
    </lineage>
</organism>
<evidence type="ECO:0000256" key="1">
    <source>
        <dbReference type="SAM" id="SignalP"/>
    </source>
</evidence>
<evidence type="ECO:0000313" key="2">
    <source>
        <dbReference type="EMBL" id="CAH3014546.1"/>
    </source>
</evidence>
<keyword evidence="1" id="KW-0732">Signal</keyword>
<accession>A0ABN8LFY6</accession>
<reference evidence="2 3" key="1">
    <citation type="submission" date="2022-05" db="EMBL/GenBank/DDBJ databases">
        <authorList>
            <consortium name="Genoscope - CEA"/>
            <person name="William W."/>
        </authorList>
    </citation>
    <scope>NUCLEOTIDE SEQUENCE [LARGE SCALE GENOMIC DNA]</scope>
</reference>
<keyword evidence="3" id="KW-1185">Reference proteome</keyword>
<dbReference type="Proteomes" id="UP001159427">
    <property type="component" value="Unassembled WGS sequence"/>
</dbReference>